<evidence type="ECO:0000313" key="4">
    <source>
        <dbReference type="Proteomes" id="UP000663838"/>
    </source>
</evidence>
<feature type="region of interest" description="Disordered" evidence="1">
    <location>
        <begin position="228"/>
        <end position="250"/>
    </location>
</feature>
<dbReference type="Proteomes" id="UP000663838">
    <property type="component" value="Unassembled WGS sequence"/>
</dbReference>
<name>A0A821CL43_9BILA</name>
<feature type="region of interest" description="Disordered" evidence="1">
    <location>
        <begin position="1"/>
        <end position="33"/>
    </location>
</feature>
<sequence>MQSTPFSTSTSTPWVTTSNSNVNTNNSSFWSNGGYRKRKAAATDLDEKVNQKMFVTEEKMVKEMRTLSLDLLPPDTNNVQVSADDFVESIVDDVQTNNRDDDDDDDDDDDEKEKCSEETRFELHKLLKESLKNDDLQDSLISKLWEIERKKLTMQLVPYMPIHPAQLHNENVTTDNKTKEPDEEKMIENQFSSSVIYDEEIKNDGHLFKIPSIPTLYTVEEPPCDGVLKRNPTMKRSYSQSNQQNSSLSVTELRPGVDDFSTIAQSQSPYFIVEPSSNALSESPNLSSSSLLSDGPSIRISEVADNPPSNSELSSVIDDNVDDDIDMQSVASSDTGDKMDDE</sequence>
<evidence type="ECO:0000313" key="2">
    <source>
        <dbReference type="EMBL" id="CAF3767913.1"/>
    </source>
</evidence>
<feature type="compositionally biased region" description="Low complexity" evidence="1">
    <location>
        <begin position="277"/>
        <end position="293"/>
    </location>
</feature>
<feature type="compositionally biased region" description="Acidic residues" evidence="1">
    <location>
        <begin position="100"/>
        <end position="111"/>
    </location>
</feature>
<evidence type="ECO:0000313" key="3">
    <source>
        <dbReference type="EMBL" id="CAF4603191.1"/>
    </source>
</evidence>
<feature type="region of interest" description="Disordered" evidence="1">
    <location>
        <begin position="277"/>
        <end position="342"/>
    </location>
</feature>
<feature type="compositionally biased region" description="Low complexity" evidence="1">
    <location>
        <begin position="237"/>
        <end position="249"/>
    </location>
</feature>
<gene>
    <name evidence="2" type="ORF">KIK155_LOCUS30651</name>
    <name evidence="3" type="ORF">TOA249_LOCUS10756</name>
</gene>
<dbReference type="EMBL" id="CAJOBS010000567">
    <property type="protein sequence ID" value="CAF4603191.1"/>
    <property type="molecule type" value="Genomic_DNA"/>
</dbReference>
<feature type="compositionally biased region" description="Low complexity" evidence="1">
    <location>
        <begin position="1"/>
        <end position="32"/>
    </location>
</feature>
<accession>A0A821CL43</accession>
<reference evidence="3" key="1">
    <citation type="submission" date="2021-02" db="EMBL/GenBank/DDBJ databases">
        <authorList>
            <person name="Nowell W R."/>
        </authorList>
    </citation>
    <scope>NUCLEOTIDE SEQUENCE</scope>
</reference>
<evidence type="ECO:0000256" key="1">
    <source>
        <dbReference type="SAM" id="MobiDB-lite"/>
    </source>
</evidence>
<protein>
    <submittedName>
        <fullName evidence="3">Uncharacterized protein</fullName>
    </submittedName>
</protein>
<organism evidence="3 4">
    <name type="scientific">Rotaria socialis</name>
    <dbReference type="NCBI Taxonomy" id="392032"/>
    <lineage>
        <taxon>Eukaryota</taxon>
        <taxon>Metazoa</taxon>
        <taxon>Spiralia</taxon>
        <taxon>Gnathifera</taxon>
        <taxon>Rotifera</taxon>
        <taxon>Eurotatoria</taxon>
        <taxon>Bdelloidea</taxon>
        <taxon>Philodinida</taxon>
        <taxon>Philodinidae</taxon>
        <taxon>Rotaria</taxon>
    </lineage>
</organism>
<proteinExistence type="predicted"/>
<comment type="caution">
    <text evidence="3">The sequence shown here is derived from an EMBL/GenBank/DDBJ whole genome shotgun (WGS) entry which is preliminary data.</text>
</comment>
<feature type="region of interest" description="Disordered" evidence="1">
    <location>
        <begin position="91"/>
        <end position="116"/>
    </location>
</feature>
<dbReference type="EMBL" id="CAJNYV010005632">
    <property type="protein sequence ID" value="CAF3767913.1"/>
    <property type="molecule type" value="Genomic_DNA"/>
</dbReference>
<dbReference type="Proteomes" id="UP000663865">
    <property type="component" value="Unassembled WGS sequence"/>
</dbReference>
<dbReference type="AlphaFoldDB" id="A0A821CL43"/>